<evidence type="ECO:0000313" key="1">
    <source>
        <dbReference type="EMBL" id="MDY7232520.1"/>
    </source>
</evidence>
<accession>A0ABU5HGD2</accession>
<evidence type="ECO:0000313" key="2">
    <source>
        <dbReference type="Proteomes" id="UP001291309"/>
    </source>
</evidence>
<name>A0ABU5HGD2_9BACT</name>
<gene>
    <name evidence="1" type="ORF">SYV04_39400</name>
</gene>
<sequence>MKKPEPDRTRPIRNWCGLFEPPAPVPPGDAASRGAAMGYRVIEEYLRQGQNVARGMGIPSMGTPPADEGSQRFGAMFRSFADFASLWMDWMGRAGAPFAPGVAPASGTAGPFAAGGGQTATETAKAVAPEPPVSSEPSGGVPVGLTLDIQSSRRVEVSVDLRPRSLGLPLVVHDLRAPEPDTPRITGVRLEALPEEERVCLRLQVPGEHPPGVYSGLILDERTSLPRGTLTVRIPPP</sequence>
<reference evidence="1 2" key="1">
    <citation type="submission" date="2023-12" db="EMBL/GenBank/DDBJ databases">
        <title>the genome sequence of Hyalangium sp. s54d21.</title>
        <authorList>
            <person name="Zhang X."/>
        </authorList>
    </citation>
    <scope>NUCLEOTIDE SEQUENCE [LARGE SCALE GENOMIC DNA]</scope>
    <source>
        <strain evidence="2">s54d21</strain>
    </source>
</reference>
<comment type="caution">
    <text evidence="1">The sequence shown here is derived from an EMBL/GenBank/DDBJ whole genome shotgun (WGS) entry which is preliminary data.</text>
</comment>
<keyword evidence="2" id="KW-1185">Reference proteome</keyword>
<dbReference type="RefSeq" id="WP_321551234.1">
    <property type="nucleotide sequence ID" value="NZ_JAXIVS010000021.1"/>
</dbReference>
<dbReference type="EMBL" id="JAXIVS010000021">
    <property type="protein sequence ID" value="MDY7232520.1"/>
    <property type="molecule type" value="Genomic_DNA"/>
</dbReference>
<proteinExistence type="predicted"/>
<organism evidence="1 2">
    <name type="scientific">Hyalangium rubrum</name>
    <dbReference type="NCBI Taxonomy" id="3103134"/>
    <lineage>
        <taxon>Bacteria</taxon>
        <taxon>Pseudomonadati</taxon>
        <taxon>Myxococcota</taxon>
        <taxon>Myxococcia</taxon>
        <taxon>Myxococcales</taxon>
        <taxon>Cystobacterineae</taxon>
        <taxon>Archangiaceae</taxon>
        <taxon>Hyalangium</taxon>
    </lineage>
</organism>
<protein>
    <submittedName>
        <fullName evidence="1">Uncharacterized protein</fullName>
    </submittedName>
</protein>
<dbReference type="Proteomes" id="UP001291309">
    <property type="component" value="Unassembled WGS sequence"/>
</dbReference>